<evidence type="ECO:0000259" key="2">
    <source>
        <dbReference type="Pfam" id="PF13733"/>
    </source>
</evidence>
<dbReference type="Pfam" id="PF13733">
    <property type="entry name" value="Glyco_transf_7N"/>
    <property type="match status" value="1"/>
</dbReference>
<keyword evidence="1" id="KW-1133">Transmembrane helix</keyword>
<organism evidence="3 4">
    <name type="scientific">Ridgeia piscesae</name>
    <name type="common">Tubeworm</name>
    <dbReference type="NCBI Taxonomy" id="27915"/>
    <lineage>
        <taxon>Eukaryota</taxon>
        <taxon>Metazoa</taxon>
        <taxon>Spiralia</taxon>
        <taxon>Lophotrochozoa</taxon>
        <taxon>Annelida</taxon>
        <taxon>Polychaeta</taxon>
        <taxon>Sedentaria</taxon>
        <taxon>Canalipalpata</taxon>
        <taxon>Sabellida</taxon>
        <taxon>Siboglinidae</taxon>
        <taxon>Ridgeia</taxon>
    </lineage>
</organism>
<reference evidence="3" key="1">
    <citation type="journal article" date="2023" name="Mol. Biol. Evol.">
        <title>Third-Generation Sequencing Reveals the Adaptive Role of the Epigenome in Three Deep-Sea Polychaetes.</title>
        <authorList>
            <person name="Perez M."/>
            <person name="Aroh O."/>
            <person name="Sun Y."/>
            <person name="Lan Y."/>
            <person name="Juniper S.K."/>
            <person name="Young C.R."/>
            <person name="Angers B."/>
            <person name="Qian P.Y."/>
        </authorList>
    </citation>
    <scope>NUCLEOTIDE SEQUENCE</scope>
    <source>
        <strain evidence="3">R07B-5</strain>
    </source>
</reference>
<dbReference type="GO" id="GO:0005975">
    <property type="term" value="P:carbohydrate metabolic process"/>
    <property type="evidence" value="ECO:0007669"/>
    <property type="project" value="InterPro"/>
</dbReference>
<dbReference type="GO" id="GO:0008378">
    <property type="term" value="F:galactosyltransferase activity"/>
    <property type="evidence" value="ECO:0007669"/>
    <property type="project" value="TreeGrafter"/>
</dbReference>
<dbReference type="AlphaFoldDB" id="A0AAD9NY48"/>
<dbReference type="GO" id="GO:0033842">
    <property type="term" value="F:N-acetyl-beta-glucosaminyl-derivative 4-beta-N-acetylgalactosaminyltransferase activity"/>
    <property type="evidence" value="ECO:0007669"/>
    <property type="project" value="TreeGrafter"/>
</dbReference>
<dbReference type="Proteomes" id="UP001209878">
    <property type="component" value="Unassembled WGS sequence"/>
</dbReference>
<protein>
    <recommendedName>
        <fullName evidence="2">Galactosyltransferase N-terminal domain-containing protein</fullName>
    </recommendedName>
</protein>
<dbReference type="PANTHER" id="PTHR19300:SF57">
    <property type="entry name" value="BETA-1,4-N-ACETYLGALACTOSAMINYLTRANSFERASE"/>
    <property type="match status" value="1"/>
</dbReference>
<gene>
    <name evidence="3" type="ORF">NP493_260g03062</name>
</gene>
<keyword evidence="1" id="KW-0472">Membrane</keyword>
<evidence type="ECO:0000313" key="3">
    <source>
        <dbReference type="EMBL" id="KAK2184570.1"/>
    </source>
</evidence>
<proteinExistence type="predicted"/>
<sequence>MACLRVSRGCCLTVIASVIIILQYVGLRLWHRQLMFDMDMRRLLDRTTWDVVTGRIPVDTESTETFESLAARHPELEAGGLWRPTDCRSRHHVALIVPYRQREHHLKLFLNHIHPFLQRHQLDYGIYIVDQALPTRFNRAMLMNIGYAEASKQANYSLKYSTLFGGVTALKTEHFKLVNGFSNIFFGWGGEDDDLWLRVEHRGLNVSRYPNDIARYTMLKHTRDPLNELNPKRKKLLRHSDERIDTDGLNSLQYELLKLEKRPLYTWLYVRIQE</sequence>
<evidence type="ECO:0000313" key="4">
    <source>
        <dbReference type="Proteomes" id="UP001209878"/>
    </source>
</evidence>
<dbReference type="Gene3D" id="3.90.550.10">
    <property type="entry name" value="Spore Coat Polysaccharide Biosynthesis Protein SpsA, Chain A"/>
    <property type="match status" value="2"/>
</dbReference>
<keyword evidence="4" id="KW-1185">Reference proteome</keyword>
<feature type="transmembrane region" description="Helical" evidence="1">
    <location>
        <begin position="6"/>
        <end position="30"/>
    </location>
</feature>
<evidence type="ECO:0000256" key="1">
    <source>
        <dbReference type="SAM" id="Phobius"/>
    </source>
</evidence>
<name>A0AAD9NY48_RIDPI</name>
<dbReference type="GO" id="GO:0005794">
    <property type="term" value="C:Golgi apparatus"/>
    <property type="evidence" value="ECO:0007669"/>
    <property type="project" value="TreeGrafter"/>
</dbReference>
<dbReference type="InterPro" id="IPR003859">
    <property type="entry name" value="Galactosyl_T"/>
</dbReference>
<dbReference type="EMBL" id="JAODUO010000260">
    <property type="protein sequence ID" value="KAK2184570.1"/>
    <property type="molecule type" value="Genomic_DNA"/>
</dbReference>
<feature type="domain" description="Galactosyltransferase N-terminal" evidence="2">
    <location>
        <begin position="51"/>
        <end position="157"/>
    </location>
</feature>
<dbReference type="GO" id="GO:0016020">
    <property type="term" value="C:membrane"/>
    <property type="evidence" value="ECO:0007669"/>
    <property type="project" value="GOC"/>
</dbReference>
<keyword evidence="1" id="KW-0812">Transmembrane</keyword>
<dbReference type="GO" id="GO:0006688">
    <property type="term" value="P:glycosphingolipid biosynthetic process"/>
    <property type="evidence" value="ECO:0007669"/>
    <property type="project" value="TreeGrafter"/>
</dbReference>
<dbReference type="InterPro" id="IPR027995">
    <property type="entry name" value="Galactosyl_T_N"/>
</dbReference>
<dbReference type="InterPro" id="IPR029044">
    <property type="entry name" value="Nucleotide-diphossugar_trans"/>
</dbReference>
<dbReference type="SUPFAM" id="SSF53448">
    <property type="entry name" value="Nucleotide-diphospho-sugar transferases"/>
    <property type="match status" value="1"/>
</dbReference>
<accession>A0AAD9NY48</accession>
<comment type="caution">
    <text evidence="3">The sequence shown here is derived from an EMBL/GenBank/DDBJ whole genome shotgun (WGS) entry which is preliminary data.</text>
</comment>
<dbReference type="PANTHER" id="PTHR19300">
    <property type="entry name" value="BETA-1,4-GALACTOSYLTRANSFERASE"/>
    <property type="match status" value="1"/>
</dbReference>